<dbReference type="SUPFAM" id="SSF90209">
    <property type="entry name" value="Ran binding protein zinc finger-like"/>
    <property type="match status" value="1"/>
</dbReference>
<feature type="compositionally biased region" description="Basic residues" evidence="6">
    <location>
        <begin position="293"/>
        <end position="307"/>
    </location>
</feature>
<name>A0ABQ8J5C3_DERPT</name>
<evidence type="ECO:0000256" key="2">
    <source>
        <dbReference type="ARBA" id="ARBA00022771"/>
    </source>
</evidence>
<sequence>MEFEGLNNQIEKYNNLQNEIDKMEQILQGLRDKTKELEKEVYEDKYVNQISGLTEENLKLMLDVHLLSYQCDLLTFNNNNNNANTNVRNNPYAYGSSRLQNQQYIMGQSSRRPIVNNANNVQIAAGPSFLIQRNQPIEPYRNFDNDILFTRLPHTNQIAANLQPCKLITNTTNTNNQNHNQKSPPLPPRPNRHQHPSRSPPPPPPPGYHKQGSSSHSFMILNNNNQDNQQRKWKCARCTLENNDNLNKCEACEFVRLEPPLGSIIAKNQESLHKLTLDSSTTTTSPTSPPITHGHHHGKKWNKRQNH</sequence>
<evidence type="ECO:0000313" key="9">
    <source>
        <dbReference type="Proteomes" id="UP000887458"/>
    </source>
</evidence>
<feature type="compositionally biased region" description="Low complexity" evidence="6">
    <location>
        <begin position="169"/>
        <end position="181"/>
    </location>
</feature>
<evidence type="ECO:0000256" key="3">
    <source>
        <dbReference type="ARBA" id="ARBA00022833"/>
    </source>
</evidence>
<evidence type="ECO:0000256" key="6">
    <source>
        <dbReference type="SAM" id="MobiDB-lite"/>
    </source>
</evidence>
<evidence type="ECO:0000256" key="4">
    <source>
        <dbReference type="PROSITE-ProRule" id="PRU00322"/>
    </source>
</evidence>
<feature type="region of interest" description="Disordered" evidence="6">
    <location>
        <begin position="169"/>
        <end position="221"/>
    </location>
</feature>
<keyword evidence="9" id="KW-1185">Reference proteome</keyword>
<dbReference type="Gene3D" id="4.10.1060.10">
    <property type="entry name" value="Zinc finger, RanBP2-type"/>
    <property type="match status" value="1"/>
</dbReference>
<dbReference type="PROSITE" id="PS50199">
    <property type="entry name" value="ZF_RANBP2_2"/>
    <property type="match status" value="1"/>
</dbReference>
<dbReference type="EMBL" id="NJHN03000074">
    <property type="protein sequence ID" value="KAH9417748.1"/>
    <property type="molecule type" value="Genomic_DNA"/>
</dbReference>
<feature type="compositionally biased region" description="Polar residues" evidence="6">
    <location>
        <begin position="211"/>
        <end position="221"/>
    </location>
</feature>
<protein>
    <recommendedName>
        <fullName evidence="7">RanBP2-type domain-containing protein</fullName>
    </recommendedName>
</protein>
<dbReference type="PROSITE" id="PS01358">
    <property type="entry name" value="ZF_RANBP2_1"/>
    <property type="match status" value="1"/>
</dbReference>
<keyword evidence="1" id="KW-0479">Metal-binding</keyword>
<keyword evidence="3" id="KW-0862">Zinc</keyword>
<feature type="domain" description="RanBP2-type" evidence="7">
    <location>
        <begin position="229"/>
        <end position="258"/>
    </location>
</feature>
<reference evidence="8 9" key="1">
    <citation type="journal article" date="2018" name="J. Allergy Clin. Immunol.">
        <title>High-quality assembly of Dermatophagoides pteronyssinus genome and transcriptome reveals a wide range of novel allergens.</title>
        <authorList>
            <person name="Liu X.Y."/>
            <person name="Yang K.Y."/>
            <person name="Wang M.Q."/>
            <person name="Kwok J.S."/>
            <person name="Zeng X."/>
            <person name="Yang Z."/>
            <person name="Xiao X.J."/>
            <person name="Lau C.P."/>
            <person name="Li Y."/>
            <person name="Huang Z.M."/>
            <person name="Ba J.G."/>
            <person name="Yim A.K."/>
            <person name="Ouyang C.Y."/>
            <person name="Ngai S.M."/>
            <person name="Chan T.F."/>
            <person name="Leung E.L."/>
            <person name="Liu L."/>
            <person name="Liu Z.G."/>
            <person name="Tsui S.K."/>
        </authorList>
    </citation>
    <scope>NUCLEOTIDE SEQUENCE [LARGE SCALE GENOMIC DNA]</scope>
    <source>
        <strain evidence="8">Derp</strain>
    </source>
</reference>
<dbReference type="Proteomes" id="UP000887458">
    <property type="component" value="Unassembled WGS sequence"/>
</dbReference>
<keyword evidence="5" id="KW-0175">Coiled coil</keyword>
<proteinExistence type="predicted"/>
<feature type="compositionally biased region" description="Low complexity" evidence="6">
    <location>
        <begin position="277"/>
        <end position="292"/>
    </location>
</feature>
<dbReference type="InterPro" id="IPR001876">
    <property type="entry name" value="Znf_RanBP2"/>
</dbReference>
<comment type="caution">
    <text evidence="8">The sequence shown here is derived from an EMBL/GenBank/DDBJ whole genome shotgun (WGS) entry which is preliminary data.</text>
</comment>
<reference evidence="8 9" key="2">
    <citation type="journal article" date="2022" name="Mol. Biol. Evol.">
        <title>Comparative Genomics Reveals Insights into the Divergent Evolution of Astigmatic Mites and Household Pest Adaptations.</title>
        <authorList>
            <person name="Xiong Q."/>
            <person name="Wan A.T."/>
            <person name="Liu X."/>
            <person name="Fung C.S."/>
            <person name="Xiao X."/>
            <person name="Malainual N."/>
            <person name="Hou J."/>
            <person name="Wang L."/>
            <person name="Wang M."/>
            <person name="Yang K.Y."/>
            <person name="Cui Y."/>
            <person name="Leung E.L."/>
            <person name="Nong W."/>
            <person name="Shin S.K."/>
            <person name="Au S.W."/>
            <person name="Jeong K.Y."/>
            <person name="Chew F.T."/>
            <person name="Hui J.H."/>
            <person name="Leung T.F."/>
            <person name="Tungtrongchitr A."/>
            <person name="Zhong N."/>
            <person name="Liu Z."/>
            <person name="Tsui S.K."/>
        </authorList>
    </citation>
    <scope>NUCLEOTIDE SEQUENCE [LARGE SCALE GENOMIC DNA]</scope>
    <source>
        <strain evidence="8">Derp</strain>
    </source>
</reference>
<evidence type="ECO:0000256" key="1">
    <source>
        <dbReference type="ARBA" id="ARBA00022723"/>
    </source>
</evidence>
<evidence type="ECO:0000256" key="5">
    <source>
        <dbReference type="SAM" id="Coils"/>
    </source>
</evidence>
<accession>A0ABQ8J5C3</accession>
<feature type="coiled-coil region" evidence="5">
    <location>
        <begin position="6"/>
        <end position="40"/>
    </location>
</feature>
<organism evidence="8 9">
    <name type="scientific">Dermatophagoides pteronyssinus</name>
    <name type="common">European house dust mite</name>
    <dbReference type="NCBI Taxonomy" id="6956"/>
    <lineage>
        <taxon>Eukaryota</taxon>
        <taxon>Metazoa</taxon>
        <taxon>Ecdysozoa</taxon>
        <taxon>Arthropoda</taxon>
        <taxon>Chelicerata</taxon>
        <taxon>Arachnida</taxon>
        <taxon>Acari</taxon>
        <taxon>Acariformes</taxon>
        <taxon>Sarcoptiformes</taxon>
        <taxon>Astigmata</taxon>
        <taxon>Psoroptidia</taxon>
        <taxon>Analgoidea</taxon>
        <taxon>Pyroglyphidae</taxon>
        <taxon>Dermatophagoidinae</taxon>
        <taxon>Dermatophagoides</taxon>
    </lineage>
</organism>
<feature type="compositionally biased region" description="Pro residues" evidence="6">
    <location>
        <begin position="198"/>
        <end position="207"/>
    </location>
</feature>
<keyword evidence="2 4" id="KW-0863">Zinc-finger</keyword>
<dbReference type="InterPro" id="IPR036443">
    <property type="entry name" value="Znf_RanBP2_sf"/>
</dbReference>
<evidence type="ECO:0000259" key="7">
    <source>
        <dbReference type="PROSITE" id="PS50199"/>
    </source>
</evidence>
<feature type="region of interest" description="Disordered" evidence="6">
    <location>
        <begin position="277"/>
        <end position="307"/>
    </location>
</feature>
<gene>
    <name evidence="8" type="ORF">DERP_011459</name>
</gene>
<evidence type="ECO:0000313" key="8">
    <source>
        <dbReference type="EMBL" id="KAH9417748.1"/>
    </source>
</evidence>